<feature type="non-terminal residue" evidence="1">
    <location>
        <position position="1"/>
    </location>
</feature>
<sequence>HNHEIYPDTRKFSSNMHKLDQNKLGMIEVLHDNGLRTKDIYIILASILLRTLQNNENITASIATKTAYNDKCDQDSLFIQAIF</sequence>
<name>A0ACA9R095_9GLOM</name>
<organism evidence="1 2">
    <name type="scientific">Racocetra persica</name>
    <dbReference type="NCBI Taxonomy" id="160502"/>
    <lineage>
        <taxon>Eukaryota</taxon>
        <taxon>Fungi</taxon>
        <taxon>Fungi incertae sedis</taxon>
        <taxon>Mucoromycota</taxon>
        <taxon>Glomeromycotina</taxon>
        <taxon>Glomeromycetes</taxon>
        <taxon>Diversisporales</taxon>
        <taxon>Gigasporaceae</taxon>
        <taxon>Racocetra</taxon>
    </lineage>
</organism>
<dbReference type="EMBL" id="CAJVQC010040649">
    <property type="protein sequence ID" value="CAG8771284.1"/>
    <property type="molecule type" value="Genomic_DNA"/>
</dbReference>
<reference evidence="1" key="1">
    <citation type="submission" date="2021-06" db="EMBL/GenBank/DDBJ databases">
        <authorList>
            <person name="Kallberg Y."/>
            <person name="Tangrot J."/>
            <person name="Rosling A."/>
        </authorList>
    </citation>
    <scope>NUCLEOTIDE SEQUENCE</scope>
    <source>
        <strain evidence="1">MA461A</strain>
    </source>
</reference>
<proteinExistence type="predicted"/>
<comment type="caution">
    <text evidence="1">The sequence shown here is derived from an EMBL/GenBank/DDBJ whole genome shotgun (WGS) entry which is preliminary data.</text>
</comment>
<keyword evidence="2" id="KW-1185">Reference proteome</keyword>
<evidence type="ECO:0000313" key="1">
    <source>
        <dbReference type="EMBL" id="CAG8771284.1"/>
    </source>
</evidence>
<gene>
    <name evidence="1" type="ORF">RPERSI_LOCUS16434</name>
</gene>
<protein>
    <submittedName>
        <fullName evidence="1">2966_t:CDS:1</fullName>
    </submittedName>
</protein>
<evidence type="ECO:0000313" key="2">
    <source>
        <dbReference type="Proteomes" id="UP000789920"/>
    </source>
</evidence>
<dbReference type="Proteomes" id="UP000789920">
    <property type="component" value="Unassembled WGS sequence"/>
</dbReference>
<accession>A0ACA9R095</accession>